<evidence type="ECO:0000256" key="4">
    <source>
        <dbReference type="ARBA" id="ARBA00007553"/>
    </source>
</evidence>
<dbReference type="InterPro" id="IPR036505">
    <property type="entry name" value="Amidase/PGRP_sf"/>
</dbReference>
<dbReference type="GO" id="GO:0009253">
    <property type="term" value="P:peptidoglycan catabolic process"/>
    <property type="evidence" value="ECO:0007669"/>
    <property type="project" value="InterPro"/>
</dbReference>
<protein>
    <recommendedName>
        <fullName evidence="11">1,6-anhydro-N-acetylmuramyl-L-alanine amidase AmpD</fullName>
        <ecNumber evidence="5">3.5.1.28</ecNumber>
    </recommendedName>
    <alternativeName>
        <fullName evidence="12">N-acetylmuramoyl-L-alanine amidase</fullName>
    </alternativeName>
</protein>
<proteinExistence type="inferred from homology"/>
<evidence type="ECO:0000256" key="6">
    <source>
        <dbReference type="ARBA" id="ARBA00022490"/>
    </source>
</evidence>
<keyword evidence="9" id="KW-0862">Zinc</keyword>
<comment type="catalytic activity">
    <reaction evidence="1">
        <text>Hydrolyzes the link between N-acetylmuramoyl residues and L-amino acid residues in certain cell-wall glycopeptides.</text>
        <dbReference type="EC" id="3.5.1.28"/>
    </reaction>
</comment>
<accession>A0A0H4IAW8</accession>
<dbReference type="GO" id="GO:0009254">
    <property type="term" value="P:peptidoglycan turnover"/>
    <property type="evidence" value="ECO:0007669"/>
    <property type="project" value="TreeGrafter"/>
</dbReference>
<keyword evidence="15" id="KW-1185">Reference proteome</keyword>
<dbReference type="SUPFAM" id="SSF55846">
    <property type="entry name" value="N-acetylmuramoyl-L-alanine amidase-like"/>
    <property type="match status" value="1"/>
</dbReference>
<name>A0A0H4IAW8_9GAMM</name>
<evidence type="ECO:0000256" key="11">
    <source>
        <dbReference type="ARBA" id="ARBA00039257"/>
    </source>
</evidence>
<dbReference type="STRING" id="330734.ABA45_06845"/>
<dbReference type="InterPro" id="IPR002502">
    <property type="entry name" value="Amidase_domain"/>
</dbReference>
<keyword evidence="8" id="KW-0378">Hydrolase</keyword>
<dbReference type="NCBIfam" id="NF008758">
    <property type="entry name" value="PRK11789.1"/>
    <property type="match status" value="1"/>
</dbReference>
<comment type="similarity">
    <text evidence="4">Belongs to the N-acetylmuramoyl-L-alanine amidase 2 family.</text>
</comment>
<dbReference type="Gene3D" id="3.40.80.10">
    <property type="entry name" value="Peptidoglycan recognition protein-like"/>
    <property type="match status" value="1"/>
</dbReference>
<dbReference type="GO" id="GO:0071555">
    <property type="term" value="P:cell wall organization"/>
    <property type="evidence" value="ECO:0007669"/>
    <property type="project" value="UniProtKB-KW"/>
</dbReference>
<evidence type="ECO:0000256" key="10">
    <source>
        <dbReference type="ARBA" id="ARBA00023316"/>
    </source>
</evidence>
<reference evidence="14 15" key="1">
    <citation type="submission" date="2015-05" db="EMBL/GenBank/DDBJ databases">
        <title>Complete genome of Marinobacter psychrophilus strain 20041T isolated from sea-ice of the Canadian Basin.</title>
        <authorList>
            <person name="Song L."/>
            <person name="Ren L."/>
            <person name="Yu Y."/>
            <person name="Wang X."/>
        </authorList>
    </citation>
    <scope>NUCLEOTIDE SEQUENCE [LARGE SCALE GENOMIC DNA]</scope>
    <source>
        <strain evidence="14 15">20041</strain>
    </source>
</reference>
<dbReference type="KEGG" id="mpq:ABA45_06845"/>
<evidence type="ECO:0000256" key="2">
    <source>
        <dbReference type="ARBA" id="ARBA00001947"/>
    </source>
</evidence>
<dbReference type="RefSeq" id="WP_048384871.1">
    <property type="nucleotide sequence ID" value="NZ_CP011494.1"/>
</dbReference>
<dbReference type="EC" id="3.5.1.28" evidence="5"/>
<evidence type="ECO:0000256" key="3">
    <source>
        <dbReference type="ARBA" id="ARBA00004496"/>
    </source>
</evidence>
<dbReference type="EMBL" id="CP011494">
    <property type="protein sequence ID" value="AKO52177.1"/>
    <property type="molecule type" value="Genomic_DNA"/>
</dbReference>
<evidence type="ECO:0000256" key="12">
    <source>
        <dbReference type="ARBA" id="ARBA00042615"/>
    </source>
</evidence>
<organism evidence="14 15">
    <name type="scientific">Marinobacter psychrophilus</name>
    <dbReference type="NCBI Taxonomy" id="330734"/>
    <lineage>
        <taxon>Bacteria</taxon>
        <taxon>Pseudomonadati</taxon>
        <taxon>Pseudomonadota</taxon>
        <taxon>Gammaproteobacteria</taxon>
        <taxon>Pseudomonadales</taxon>
        <taxon>Marinobacteraceae</taxon>
        <taxon>Marinobacter</taxon>
    </lineage>
</organism>
<evidence type="ECO:0000256" key="8">
    <source>
        <dbReference type="ARBA" id="ARBA00022801"/>
    </source>
</evidence>
<dbReference type="PANTHER" id="PTHR30417:SF4">
    <property type="entry name" value="1,6-ANHYDRO-N-ACETYLMURAMYL-L-ALANINE AMIDASE AMPD"/>
    <property type="match status" value="1"/>
</dbReference>
<comment type="cofactor">
    <cofactor evidence="2">
        <name>Zn(2+)</name>
        <dbReference type="ChEBI" id="CHEBI:29105"/>
    </cofactor>
</comment>
<evidence type="ECO:0000256" key="7">
    <source>
        <dbReference type="ARBA" id="ARBA00022723"/>
    </source>
</evidence>
<evidence type="ECO:0000259" key="13">
    <source>
        <dbReference type="SMART" id="SM00644"/>
    </source>
</evidence>
<keyword evidence="6" id="KW-0963">Cytoplasm</keyword>
<dbReference type="PATRIC" id="fig|330734.3.peg.1441"/>
<dbReference type="GO" id="GO:0008745">
    <property type="term" value="F:N-acetylmuramoyl-L-alanine amidase activity"/>
    <property type="evidence" value="ECO:0007669"/>
    <property type="project" value="UniProtKB-EC"/>
</dbReference>
<gene>
    <name evidence="14" type="ORF">ABA45_06845</name>
</gene>
<evidence type="ECO:0000256" key="1">
    <source>
        <dbReference type="ARBA" id="ARBA00001561"/>
    </source>
</evidence>
<dbReference type="AlphaFoldDB" id="A0A0H4IAW8"/>
<sequence>MPQTPHSAFTLAAKTAATLRANGRIDGALWRPSPNFGARPATSQVSLIVVHCISLPPGQFGGPEIEDFFCNRLDIKAHPYFQTIATMTVSAHLLIRRDGTLIQFVSLLDRAWHAGRSRFCDQDECNDFSIGIELEGSDDVPYTEDQYQALSAVCHQIMATWPEIGVDEITGHSDIAPGRKTDPGPAFDWSRLHQSLAKSTKDRL</sequence>
<feature type="domain" description="N-acetylmuramoyl-L-alanine amidase" evidence="13">
    <location>
        <begin position="33"/>
        <end position="184"/>
    </location>
</feature>
<comment type="subcellular location">
    <subcellularLocation>
        <location evidence="3">Cytoplasm</location>
    </subcellularLocation>
</comment>
<dbReference type="GO" id="GO:0005737">
    <property type="term" value="C:cytoplasm"/>
    <property type="evidence" value="ECO:0007669"/>
    <property type="project" value="UniProtKB-SubCell"/>
</dbReference>
<dbReference type="CDD" id="cd06583">
    <property type="entry name" value="PGRP"/>
    <property type="match status" value="1"/>
</dbReference>
<keyword evidence="10" id="KW-0961">Cell wall biogenesis/degradation</keyword>
<dbReference type="GO" id="GO:0046872">
    <property type="term" value="F:metal ion binding"/>
    <property type="evidence" value="ECO:0007669"/>
    <property type="project" value="UniProtKB-KW"/>
</dbReference>
<dbReference type="Pfam" id="PF01510">
    <property type="entry name" value="Amidase_2"/>
    <property type="match status" value="1"/>
</dbReference>
<dbReference type="PANTHER" id="PTHR30417">
    <property type="entry name" value="N-ACETYLMURAMOYL-L-ALANINE AMIDASE AMID"/>
    <property type="match status" value="1"/>
</dbReference>
<evidence type="ECO:0000313" key="15">
    <source>
        <dbReference type="Proteomes" id="UP000036406"/>
    </source>
</evidence>
<dbReference type="SMART" id="SM00644">
    <property type="entry name" value="Ami_2"/>
    <property type="match status" value="1"/>
</dbReference>
<evidence type="ECO:0000256" key="9">
    <source>
        <dbReference type="ARBA" id="ARBA00022833"/>
    </source>
</evidence>
<evidence type="ECO:0000313" key="14">
    <source>
        <dbReference type="EMBL" id="AKO52177.1"/>
    </source>
</evidence>
<evidence type="ECO:0000256" key="5">
    <source>
        <dbReference type="ARBA" id="ARBA00011901"/>
    </source>
</evidence>
<dbReference type="Proteomes" id="UP000036406">
    <property type="component" value="Chromosome"/>
</dbReference>
<dbReference type="InterPro" id="IPR051206">
    <property type="entry name" value="NAMLAA_amidase_2"/>
</dbReference>
<keyword evidence="7" id="KW-0479">Metal-binding</keyword>